<feature type="compositionally biased region" description="Polar residues" evidence="5">
    <location>
        <begin position="901"/>
        <end position="910"/>
    </location>
</feature>
<feature type="domain" description="FYVE-type" evidence="6">
    <location>
        <begin position="592"/>
        <end position="623"/>
    </location>
</feature>
<feature type="region of interest" description="Disordered" evidence="5">
    <location>
        <begin position="204"/>
        <end position="398"/>
    </location>
</feature>
<keyword evidence="3" id="KW-0862">Zinc</keyword>
<dbReference type="InterPro" id="IPR013083">
    <property type="entry name" value="Znf_RING/FYVE/PHD"/>
</dbReference>
<evidence type="ECO:0000256" key="4">
    <source>
        <dbReference type="PROSITE-ProRule" id="PRU00091"/>
    </source>
</evidence>
<proteinExistence type="predicted"/>
<dbReference type="InterPro" id="IPR017455">
    <property type="entry name" value="Znf_FYVE-rel"/>
</dbReference>
<dbReference type="PROSITE" id="PS50178">
    <property type="entry name" value="ZF_FYVE"/>
    <property type="match status" value="1"/>
</dbReference>
<feature type="compositionally biased region" description="Low complexity" evidence="5">
    <location>
        <begin position="100"/>
        <end position="121"/>
    </location>
</feature>
<feature type="compositionally biased region" description="Polar residues" evidence="5">
    <location>
        <begin position="48"/>
        <end position="57"/>
    </location>
</feature>
<evidence type="ECO:0000313" key="8">
    <source>
        <dbReference type="Proteomes" id="UP000092666"/>
    </source>
</evidence>
<feature type="compositionally biased region" description="Polar residues" evidence="5">
    <location>
        <begin position="372"/>
        <end position="381"/>
    </location>
</feature>
<dbReference type="Pfam" id="PF11464">
    <property type="entry name" value="Rbsn"/>
    <property type="match status" value="1"/>
</dbReference>
<reference evidence="7 8" key="1">
    <citation type="submission" date="2013-07" db="EMBL/GenBank/DDBJ databases">
        <title>The Genome Sequence of Cryptococcus heveanensis BCC8398.</title>
        <authorList>
            <consortium name="The Broad Institute Genome Sequencing Platform"/>
            <person name="Cuomo C."/>
            <person name="Litvintseva A."/>
            <person name="Chen Y."/>
            <person name="Heitman J."/>
            <person name="Sun S."/>
            <person name="Springer D."/>
            <person name="Dromer F."/>
            <person name="Young S.K."/>
            <person name="Zeng Q."/>
            <person name="Gargeya S."/>
            <person name="Fitzgerald M."/>
            <person name="Abouelleil A."/>
            <person name="Alvarado L."/>
            <person name="Berlin A.M."/>
            <person name="Chapman S.B."/>
            <person name="Dewar J."/>
            <person name="Goldberg J."/>
            <person name="Griggs A."/>
            <person name="Gujja S."/>
            <person name="Hansen M."/>
            <person name="Howarth C."/>
            <person name="Imamovic A."/>
            <person name="Larimer J."/>
            <person name="McCowan C."/>
            <person name="Murphy C."/>
            <person name="Pearson M."/>
            <person name="Priest M."/>
            <person name="Roberts A."/>
            <person name="Saif S."/>
            <person name="Shea T."/>
            <person name="Sykes S."/>
            <person name="Wortman J."/>
            <person name="Nusbaum C."/>
            <person name="Birren B."/>
        </authorList>
    </citation>
    <scope>NUCLEOTIDE SEQUENCE [LARGE SCALE GENOMIC DNA]</scope>
    <source>
        <strain evidence="7 8">BCC8398</strain>
    </source>
</reference>
<evidence type="ECO:0000259" key="6">
    <source>
        <dbReference type="PROSITE" id="PS50178"/>
    </source>
</evidence>
<protein>
    <recommendedName>
        <fullName evidence="6">FYVE-type domain-containing protein</fullName>
    </recommendedName>
</protein>
<keyword evidence="2 4" id="KW-0863">Zinc-finger</keyword>
<dbReference type="OrthoDB" id="166134at2759"/>
<feature type="region of interest" description="Disordered" evidence="5">
    <location>
        <begin position="518"/>
        <end position="537"/>
    </location>
</feature>
<evidence type="ECO:0000256" key="1">
    <source>
        <dbReference type="ARBA" id="ARBA00022723"/>
    </source>
</evidence>
<feature type="compositionally biased region" description="Low complexity" evidence="5">
    <location>
        <begin position="303"/>
        <end position="319"/>
    </location>
</feature>
<feature type="compositionally biased region" description="Low complexity" evidence="5">
    <location>
        <begin position="389"/>
        <end position="398"/>
    </location>
</feature>
<dbReference type="CDD" id="cd15737">
    <property type="entry name" value="FYVE2_Vac1p_like"/>
    <property type="match status" value="1"/>
</dbReference>
<dbReference type="SUPFAM" id="SSF57903">
    <property type="entry name" value="FYVE/PHD zinc finger"/>
    <property type="match status" value="1"/>
</dbReference>
<gene>
    <name evidence="7" type="ORF">I316_07956</name>
</gene>
<dbReference type="Proteomes" id="UP000092666">
    <property type="component" value="Unassembled WGS sequence"/>
</dbReference>
<keyword evidence="1" id="KW-0479">Metal-binding</keyword>
<dbReference type="PANTHER" id="PTHR23164:SF30">
    <property type="entry name" value="EARLY ENDOSOME ANTIGEN 1"/>
    <property type="match status" value="1"/>
</dbReference>
<dbReference type="PANTHER" id="PTHR23164">
    <property type="entry name" value="EARLY ENDOSOME ANTIGEN 1"/>
    <property type="match status" value="1"/>
</dbReference>
<dbReference type="InterPro" id="IPR011011">
    <property type="entry name" value="Znf_FYVE_PHD"/>
</dbReference>
<dbReference type="InterPro" id="IPR021565">
    <property type="entry name" value="Rbsn_Rab-bd"/>
</dbReference>
<sequence>MSTTANTSQPLPLPQLTTTPPPADAPRRRFGSFNNIKPAAPPSPPPLVTQTQSSQSYAFARHRQRPSSSSSTTSLTSITTPTASQTALIPPAPQPQRTRSASSASSIVSATHNNAQPLSQPLAPPLSPNQVQAQAQAQSQSQGPGGFDITFAADKAQQWLSTWAPRGEGRGREFLNNTLNNVASVASTVSHNLNRDGFVMGGGSGSGASGRSNSFVSTTSTAPLSVSGMGGGGSSASPSTSPEEPYRMLGSSVSPPPILNHSNTTPILSSQQQTSSSSSSQASALMNSGRRIPQPANLARLGQSSSTTSAPSTSALSQTRTASTSAIGSGGGVGLMTNPSFGGSTTSLPSTMPRSSSGTLTPTTGLHGPSHLNPNASQTHPGQGHRRNSSTASSSTANATTNMVLSLSPNNANNASAAHRRSSSFGLSVTNPFAKTGRSPSISRSSSTTARSVTGTMKSAGMPYKIGFQPQGVRNDRTADYIEARRIKGEDREREEGRLGRRWAKLVDLHFNPTLPSPQPVVPTLTRSSSSTFSLSTLSNPDRRRSLLSIDGALDALKPKEVWKGLKGPTGPGGEEGRKRAAEQAIVKWEDDSEVKKCRICLSSFSLSNRKHHCRLCGRIICSLPPTPPALLAVQIQLFAPSDPSATSTATQGGLPPGTRRDKCSLLLVADWKTGRGEEVDEGFVGWMKMDDSEGIEDSASAVERGKGRRRGRTSTASILSTTSVISESAAEGGEKRDIPLPQQPKEVQVKGVRVCRECWGVVSRKQKMADRQRINGFARLYQALRMLQSEIEELMPEYEDQLAELTESSEAHDPTPEVIATHKSLLTLFAQYEHLSKRIGGLTCTEGSSQAVVQSAVARSAAGFLAKEMVKLQALQRIQKKAALAKRKSMNMNIKELTLSETMTPSSSNDGFDDGLGAGAGAGDDGDQGMVEDVAVMLQPLLEQEAQLESYIADANAQRKYEDSKALSEALRDIKSEIERITNSVSVGSKTRSHGA</sequence>
<dbReference type="SUPFAM" id="SSF140125">
    <property type="entry name" value="Rabenosyn-5 Rab-binding domain-like"/>
    <property type="match status" value="1"/>
</dbReference>
<dbReference type="InterPro" id="IPR000306">
    <property type="entry name" value="Znf_FYVE"/>
</dbReference>
<feature type="compositionally biased region" description="Polar residues" evidence="5">
    <location>
        <begin position="337"/>
        <end position="354"/>
    </location>
</feature>
<dbReference type="Gene3D" id="4.10.860.20">
    <property type="entry name" value="Rabenosyn, Rab binding domain"/>
    <property type="match status" value="1"/>
</dbReference>
<feature type="compositionally biased region" description="Polar residues" evidence="5">
    <location>
        <begin position="215"/>
        <end position="224"/>
    </location>
</feature>
<feature type="compositionally biased region" description="Low complexity" evidence="5">
    <location>
        <begin position="269"/>
        <end position="284"/>
    </location>
</feature>
<keyword evidence="8" id="KW-1185">Reference proteome</keyword>
<dbReference type="Gene3D" id="3.30.40.10">
    <property type="entry name" value="Zinc/RING finger domain, C3HC4 (zinc finger)"/>
    <property type="match status" value="1"/>
</dbReference>
<dbReference type="EMBL" id="KV700151">
    <property type="protein sequence ID" value="OCF30388.1"/>
    <property type="molecule type" value="Genomic_DNA"/>
</dbReference>
<evidence type="ECO:0000256" key="2">
    <source>
        <dbReference type="ARBA" id="ARBA00022771"/>
    </source>
</evidence>
<organism evidence="7 8">
    <name type="scientific">Kwoniella heveanensis BCC8398</name>
    <dbReference type="NCBI Taxonomy" id="1296120"/>
    <lineage>
        <taxon>Eukaryota</taxon>
        <taxon>Fungi</taxon>
        <taxon>Dikarya</taxon>
        <taxon>Basidiomycota</taxon>
        <taxon>Agaricomycotina</taxon>
        <taxon>Tremellomycetes</taxon>
        <taxon>Tremellales</taxon>
        <taxon>Cryptococcaceae</taxon>
        <taxon>Kwoniella</taxon>
    </lineage>
</organism>
<evidence type="ECO:0000256" key="3">
    <source>
        <dbReference type="ARBA" id="ARBA00022833"/>
    </source>
</evidence>
<evidence type="ECO:0000313" key="7">
    <source>
        <dbReference type="EMBL" id="OCF30388.1"/>
    </source>
</evidence>
<dbReference type="STRING" id="1296120.A0A1B9GH96"/>
<evidence type="ECO:0000256" key="5">
    <source>
        <dbReference type="SAM" id="MobiDB-lite"/>
    </source>
</evidence>
<feature type="compositionally biased region" description="Low complexity" evidence="5">
    <location>
        <begin position="67"/>
        <end position="84"/>
    </location>
</feature>
<reference evidence="8" key="2">
    <citation type="submission" date="2013-12" db="EMBL/GenBank/DDBJ databases">
        <title>Evolution of pathogenesis and genome organization in the Tremellales.</title>
        <authorList>
            <person name="Cuomo C."/>
            <person name="Litvintseva A."/>
            <person name="Heitman J."/>
            <person name="Chen Y."/>
            <person name="Sun S."/>
            <person name="Springer D."/>
            <person name="Dromer F."/>
            <person name="Young S."/>
            <person name="Zeng Q."/>
            <person name="Chapman S."/>
            <person name="Gujja S."/>
            <person name="Saif S."/>
            <person name="Birren B."/>
        </authorList>
    </citation>
    <scope>NUCLEOTIDE SEQUENCE [LARGE SCALE GENOMIC DNA]</scope>
    <source>
        <strain evidence="8">BCC8398</strain>
    </source>
</reference>
<feature type="compositionally biased region" description="Low complexity" evidence="5">
    <location>
        <begin position="128"/>
        <end position="142"/>
    </location>
</feature>
<name>A0A1B9GH96_9TREE</name>
<dbReference type="Pfam" id="PF01363">
    <property type="entry name" value="FYVE"/>
    <property type="match status" value="1"/>
</dbReference>
<feature type="compositionally biased region" description="Low complexity" evidence="5">
    <location>
        <begin position="524"/>
        <end position="537"/>
    </location>
</feature>
<accession>A0A1B9GH96</accession>
<dbReference type="InterPro" id="IPR036531">
    <property type="entry name" value="Rbsn_Rab-bd_sf"/>
</dbReference>
<dbReference type="GO" id="GO:0008270">
    <property type="term" value="F:zinc ion binding"/>
    <property type="evidence" value="ECO:0007669"/>
    <property type="project" value="UniProtKB-KW"/>
</dbReference>
<feature type="region of interest" description="Disordered" evidence="5">
    <location>
        <begin position="698"/>
        <end position="717"/>
    </location>
</feature>
<feature type="compositionally biased region" description="Low complexity" evidence="5">
    <location>
        <begin position="355"/>
        <end position="370"/>
    </location>
</feature>
<feature type="region of interest" description="Disordered" evidence="5">
    <location>
        <begin position="1"/>
        <end position="148"/>
    </location>
</feature>
<feature type="region of interest" description="Disordered" evidence="5">
    <location>
        <begin position="901"/>
        <end position="927"/>
    </location>
</feature>
<dbReference type="AlphaFoldDB" id="A0A1B9GH96"/>
<dbReference type="SMART" id="SM00064">
    <property type="entry name" value="FYVE"/>
    <property type="match status" value="1"/>
</dbReference>
<feature type="compositionally biased region" description="Gly residues" evidence="5">
    <location>
        <begin position="915"/>
        <end position="924"/>
    </location>
</feature>